<protein>
    <submittedName>
        <fullName evidence="1">Uncharacterized protein</fullName>
    </submittedName>
</protein>
<proteinExistence type="predicted"/>
<dbReference type="Proteomes" id="UP000823674">
    <property type="component" value="Chromosome A07"/>
</dbReference>
<accession>A0ABQ7L0Q2</accession>
<name>A0ABQ7L0Q2_BRACM</name>
<gene>
    <name evidence="1" type="primary">A07p036550.1_BraROA</name>
    <name evidence="1" type="ORF">IGI04_028018</name>
</gene>
<reference evidence="1 2" key="1">
    <citation type="submission" date="2021-03" db="EMBL/GenBank/DDBJ databases">
        <authorList>
            <person name="King G.J."/>
            <person name="Bancroft I."/>
            <person name="Baten A."/>
            <person name="Bloomfield J."/>
            <person name="Borpatragohain P."/>
            <person name="He Z."/>
            <person name="Irish N."/>
            <person name="Irwin J."/>
            <person name="Liu K."/>
            <person name="Mauleon R.P."/>
            <person name="Moore J."/>
            <person name="Morris R."/>
            <person name="Ostergaard L."/>
            <person name="Wang B."/>
            <person name="Wells R."/>
        </authorList>
    </citation>
    <scope>NUCLEOTIDE SEQUENCE [LARGE SCALE GENOMIC DNA]</scope>
    <source>
        <strain evidence="1">R-o-18</strain>
        <tissue evidence="1">Leaf</tissue>
    </source>
</reference>
<evidence type="ECO:0000313" key="1">
    <source>
        <dbReference type="EMBL" id="KAG5380176.1"/>
    </source>
</evidence>
<evidence type="ECO:0000313" key="2">
    <source>
        <dbReference type="Proteomes" id="UP000823674"/>
    </source>
</evidence>
<comment type="caution">
    <text evidence="1">The sequence shown here is derived from an EMBL/GenBank/DDBJ whole genome shotgun (WGS) entry which is preliminary data.</text>
</comment>
<keyword evidence="2" id="KW-1185">Reference proteome</keyword>
<sequence length="82" mass="9189">MQVITSRAYRRRQIGEYGMFQIPRVQHSPKANVKICLRWGGCSDGGLSAKFLSMPMKWKPPRRCVVSSSPTHMAMSSSVSSD</sequence>
<organism evidence="1 2">
    <name type="scientific">Brassica rapa subsp. trilocularis</name>
    <dbReference type="NCBI Taxonomy" id="1813537"/>
    <lineage>
        <taxon>Eukaryota</taxon>
        <taxon>Viridiplantae</taxon>
        <taxon>Streptophyta</taxon>
        <taxon>Embryophyta</taxon>
        <taxon>Tracheophyta</taxon>
        <taxon>Spermatophyta</taxon>
        <taxon>Magnoliopsida</taxon>
        <taxon>eudicotyledons</taxon>
        <taxon>Gunneridae</taxon>
        <taxon>Pentapetalae</taxon>
        <taxon>rosids</taxon>
        <taxon>malvids</taxon>
        <taxon>Brassicales</taxon>
        <taxon>Brassicaceae</taxon>
        <taxon>Brassiceae</taxon>
        <taxon>Brassica</taxon>
    </lineage>
</organism>
<dbReference type="EMBL" id="JADBGQ010000009">
    <property type="protein sequence ID" value="KAG5380176.1"/>
    <property type="molecule type" value="Genomic_DNA"/>
</dbReference>